<protein>
    <submittedName>
        <fullName evidence="2">Uncharacterized protein</fullName>
    </submittedName>
</protein>
<keyword evidence="1" id="KW-1133">Transmembrane helix</keyword>
<keyword evidence="1" id="KW-0472">Membrane</keyword>
<organism evidence="2 3">
    <name type="scientific">Candidatus Coproplasma excrementigallinarum</name>
    <dbReference type="NCBI Taxonomy" id="2840747"/>
    <lineage>
        <taxon>Bacteria</taxon>
        <taxon>Bacillati</taxon>
        <taxon>Bacillota</taxon>
        <taxon>Clostridia</taxon>
        <taxon>Eubacteriales</taxon>
        <taxon>Candidatus Coproplasma</taxon>
    </lineage>
</organism>
<evidence type="ECO:0000313" key="3">
    <source>
        <dbReference type="Proteomes" id="UP000824110"/>
    </source>
</evidence>
<sequence length="165" mass="18603">MLKEPSSVAHKVMGEGTEFSYFEARTYNPTNSYETKKSVIANIIGAVSYLLFGAGIFRFSVSAREQLDVFISDTELVIGGAYNPDYKDEKFMQFSCEDVEEVAFIPEKNDVRLSIKLAYNRGAFSVIILCRKFGMSRVRETFSKFTAAVTAARKLRTDSFFNCSN</sequence>
<reference evidence="2" key="2">
    <citation type="journal article" date="2021" name="PeerJ">
        <title>Extensive microbial diversity within the chicken gut microbiome revealed by metagenomics and culture.</title>
        <authorList>
            <person name="Gilroy R."/>
            <person name="Ravi A."/>
            <person name="Getino M."/>
            <person name="Pursley I."/>
            <person name="Horton D.L."/>
            <person name="Alikhan N.F."/>
            <person name="Baker D."/>
            <person name="Gharbi K."/>
            <person name="Hall N."/>
            <person name="Watson M."/>
            <person name="Adriaenssens E.M."/>
            <person name="Foster-Nyarko E."/>
            <person name="Jarju S."/>
            <person name="Secka A."/>
            <person name="Antonio M."/>
            <person name="Oren A."/>
            <person name="Chaudhuri R.R."/>
            <person name="La Ragione R."/>
            <person name="Hildebrand F."/>
            <person name="Pallen M.J."/>
        </authorList>
    </citation>
    <scope>NUCLEOTIDE SEQUENCE</scope>
    <source>
        <strain evidence="2">CHK195-12923</strain>
    </source>
</reference>
<gene>
    <name evidence="2" type="ORF">IAB69_02420</name>
</gene>
<comment type="caution">
    <text evidence="2">The sequence shown here is derived from an EMBL/GenBank/DDBJ whole genome shotgun (WGS) entry which is preliminary data.</text>
</comment>
<keyword evidence="1" id="KW-0812">Transmembrane</keyword>
<name>A0A9D1MJ43_9FIRM</name>
<evidence type="ECO:0000313" key="2">
    <source>
        <dbReference type="EMBL" id="HIU61483.1"/>
    </source>
</evidence>
<accession>A0A9D1MJ43</accession>
<proteinExistence type="predicted"/>
<feature type="transmembrane region" description="Helical" evidence="1">
    <location>
        <begin position="39"/>
        <end position="57"/>
    </location>
</feature>
<dbReference type="AlphaFoldDB" id="A0A9D1MJ43"/>
<reference evidence="2" key="1">
    <citation type="submission" date="2020-10" db="EMBL/GenBank/DDBJ databases">
        <authorList>
            <person name="Gilroy R."/>
        </authorList>
    </citation>
    <scope>NUCLEOTIDE SEQUENCE</scope>
    <source>
        <strain evidence="2">CHK195-12923</strain>
    </source>
</reference>
<dbReference type="EMBL" id="DVNE01000023">
    <property type="protein sequence ID" value="HIU61483.1"/>
    <property type="molecule type" value="Genomic_DNA"/>
</dbReference>
<dbReference type="Proteomes" id="UP000824110">
    <property type="component" value="Unassembled WGS sequence"/>
</dbReference>
<evidence type="ECO:0000256" key="1">
    <source>
        <dbReference type="SAM" id="Phobius"/>
    </source>
</evidence>